<evidence type="ECO:0000313" key="2">
    <source>
        <dbReference type="Proteomes" id="UP000516093"/>
    </source>
</evidence>
<protein>
    <submittedName>
        <fullName evidence="1">Uncharacterized protein</fullName>
    </submittedName>
</protein>
<keyword evidence="2" id="KW-1185">Reference proteome</keyword>
<dbReference type="RefSeq" id="WP_187732251.1">
    <property type="nucleotide sequence ID" value="NZ_CP060784.1"/>
</dbReference>
<name>A0A7H0GUL7_9BACT</name>
<organism evidence="1 2">
    <name type="scientific">Hymenobacter qilianensis</name>
    <dbReference type="NCBI Taxonomy" id="1385715"/>
    <lineage>
        <taxon>Bacteria</taxon>
        <taxon>Pseudomonadati</taxon>
        <taxon>Bacteroidota</taxon>
        <taxon>Cytophagia</taxon>
        <taxon>Cytophagales</taxon>
        <taxon>Hymenobacteraceae</taxon>
        <taxon>Hymenobacter</taxon>
    </lineage>
</organism>
<evidence type="ECO:0000313" key="1">
    <source>
        <dbReference type="EMBL" id="QNP51983.1"/>
    </source>
</evidence>
<accession>A0A7H0GUL7</accession>
<dbReference type="Proteomes" id="UP000516093">
    <property type="component" value="Chromosome"/>
</dbReference>
<dbReference type="KEGG" id="hqi:H9L05_19075"/>
<proteinExistence type="predicted"/>
<gene>
    <name evidence="1" type="ORF">H9L05_19075</name>
</gene>
<reference evidence="1 2" key="1">
    <citation type="submission" date="2020-08" db="EMBL/GenBank/DDBJ databases">
        <title>Genome sequence of Hymenobacter qilianensis JCM 19763T.</title>
        <authorList>
            <person name="Hyun D.-W."/>
            <person name="Bae J.-W."/>
        </authorList>
    </citation>
    <scope>NUCLEOTIDE SEQUENCE [LARGE SCALE GENOMIC DNA]</scope>
    <source>
        <strain evidence="1 2">JCM 19763</strain>
    </source>
</reference>
<sequence length="87" mass="10041">MLALSIGGLGAYYETNDDLIITQLLRGVTAAAPVTDLHLYFHGFARYWLPYMRSFRQCRGMVCRFTLCSTRLWFCFSQCLTGFWLLA</sequence>
<dbReference type="AlphaFoldDB" id="A0A7H0GUL7"/>
<dbReference type="EMBL" id="CP060784">
    <property type="protein sequence ID" value="QNP51983.1"/>
    <property type="molecule type" value="Genomic_DNA"/>
</dbReference>